<dbReference type="InterPro" id="IPR003329">
    <property type="entry name" value="Cytidylyl_trans"/>
</dbReference>
<dbReference type="Proteomes" id="UP000177230">
    <property type="component" value="Unassembled WGS sequence"/>
</dbReference>
<dbReference type="AlphaFoldDB" id="A0A1F5R102"/>
<dbReference type="Gene3D" id="3.90.550.10">
    <property type="entry name" value="Spore Coat Polysaccharide Biosynthesis Protein SpsA, Chain A"/>
    <property type="match status" value="1"/>
</dbReference>
<reference evidence="1 2" key="1">
    <citation type="journal article" date="2016" name="Nat. Commun.">
        <title>Thousands of microbial genomes shed light on interconnected biogeochemical processes in an aquifer system.</title>
        <authorList>
            <person name="Anantharaman K."/>
            <person name="Brown C.T."/>
            <person name="Hug L.A."/>
            <person name="Sharon I."/>
            <person name="Castelle C.J."/>
            <person name="Probst A.J."/>
            <person name="Thomas B.C."/>
            <person name="Singh A."/>
            <person name="Wilkins M.J."/>
            <person name="Karaoz U."/>
            <person name="Brodie E.L."/>
            <person name="Williams K.H."/>
            <person name="Hubbard S.S."/>
            <person name="Banfield J.F."/>
        </authorList>
    </citation>
    <scope>NUCLEOTIDE SEQUENCE [LARGE SCALE GENOMIC DNA]</scope>
</reference>
<dbReference type="InterPro" id="IPR050793">
    <property type="entry name" value="CMP-NeuNAc_synthase"/>
</dbReference>
<comment type="caution">
    <text evidence="1">The sequence shown here is derived from an EMBL/GenBank/DDBJ whole genome shotgun (WGS) entry which is preliminary data.</text>
</comment>
<evidence type="ECO:0000313" key="1">
    <source>
        <dbReference type="EMBL" id="OGF08127.1"/>
    </source>
</evidence>
<evidence type="ECO:0008006" key="3">
    <source>
        <dbReference type="Google" id="ProtNLM"/>
    </source>
</evidence>
<dbReference type="PANTHER" id="PTHR21485:SF6">
    <property type="entry name" value="N-ACYLNEURAMINATE CYTIDYLYLTRANSFERASE-RELATED"/>
    <property type="match status" value="1"/>
</dbReference>
<organism evidence="1 2">
    <name type="scientific">Candidatus Edwardsbacteria bacterium GWF2_54_11</name>
    <dbReference type="NCBI Taxonomy" id="1817851"/>
    <lineage>
        <taxon>Bacteria</taxon>
        <taxon>Candidatus Edwardsiibacteriota</taxon>
    </lineage>
</organism>
<dbReference type="EMBL" id="MFFM01000048">
    <property type="protein sequence ID" value="OGF08127.1"/>
    <property type="molecule type" value="Genomic_DNA"/>
</dbReference>
<proteinExistence type="predicted"/>
<dbReference type="GO" id="GO:0008781">
    <property type="term" value="F:N-acylneuraminate cytidylyltransferase activity"/>
    <property type="evidence" value="ECO:0007669"/>
    <property type="project" value="TreeGrafter"/>
</dbReference>
<protein>
    <recommendedName>
        <fullName evidence="3">Cytidyltransferase</fullName>
    </recommendedName>
</protein>
<dbReference type="PANTHER" id="PTHR21485">
    <property type="entry name" value="HAD SUPERFAMILY MEMBERS CMAS AND KDSC"/>
    <property type="match status" value="1"/>
</dbReference>
<dbReference type="CDD" id="cd02513">
    <property type="entry name" value="CMP-NeuAc_Synthase"/>
    <property type="match status" value="1"/>
</dbReference>
<dbReference type="SUPFAM" id="SSF53448">
    <property type="entry name" value="Nucleotide-diphospho-sugar transferases"/>
    <property type="match status" value="1"/>
</dbReference>
<name>A0A1F5R102_9BACT</name>
<dbReference type="InterPro" id="IPR029044">
    <property type="entry name" value="Nucleotide-diphossugar_trans"/>
</dbReference>
<accession>A0A1F5R102</accession>
<gene>
    <name evidence="1" type="ORF">A2024_08075</name>
</gene>
<sequence length="231" mass="26246">MNILALIPARSGSKSIINKNIRLLGGKPMLAHSIEHAQRAKLVTRIIVSTDSRRYAAIADKCGAETPFLRPREISGDRSTDLEVFIHALEWLRLNEDYQPEICVHLRPTYPIRNSEDIDKMVRIIIENPGIDSVRSVVPAPETPFKMWFRDGQGNLSPVIANDIKEAYNLPRQSLPKAYLQNASIDVIRTSVILDKRSMTGDVIHGYIMDHFWDIDQPDQLKTVRKILKAK</sequence>
<dbReference type="Pfam" id="PF02348">
    <property type="entry name" value="CTP_transf_3"/>
    <property type="match status" value="1"/>
</dbReference>
<evidence type="ECO:0000313" key="2">
    <source>
        <dbReference type="Proteomes" id="UP000177230"/>
    </source>
</evidence>